<feature type="region of interest" description="Disordered" evidence="1">
    <location>
        <begin position="1260"/>
        <end position="1320"/>
    </location>
</feature>
<proteinExistence type="predicted"/>
<dbReference type="PROSITE" id="PS50231">
    <property type="entry name" value="RICIN_B_LECTIN"/>
    <property type="match status" value="4"/>
</dbReference>
<dbReference type="OrthoDB" id="40579at2759"/>
<feature type="region of interest" description="Disordered" evidence="1">
    <location>
        <begin position="3140"/>
        <end position="3163"/>
    </location>
</feature>
<dbReference type="PANTHER" id="PTHR46541:SF1">
    <property type="entry name" value="ZINC FINGER PROTEIN AEBP2"/>
    <property type="match status" value="1"/>
</dbReference>
<dbReference type="InterPro" id="IPR023214">
    <property type="entry name" value="HAD_sf"/>
</dbReference>
<evidence type="ECO:0000259" key="2">
    <source>
        <dbReference type="SMART" id="SM00458"/>
    </source>
</evidence>
<feature type="domain" description="Ricin B lectin" evidence="2">
    <location>
        <begin position="1768"/>
        <end position="1902"/>
    </location>
</feature>
<dbReference type="SUPFAM" id="SSF50370">
    <property type="entry name" value="Ricin B-like lectins"/>
    <property type="match status" value="7"/>
</dbReference>
<dbReference type="Gene3D" id="3.40.50.1000">
    <property type="entry name" value="HAD superfamily/HAD-like"/>
    <property type="match status" value="1"/>
</dbReference>
<feature type="domain" description="Ricin B lectin" evidence="2">
    <location>
        <begin position="892"/>
        <end position="1028"/>
    </location>
</feature>
<organism evidence="3 4">
    <name type="scientific">Mucor plumbeus</name>
    <dbReference type="NCBI Taxonomy" id="97098"/>
    <lineage>
        <taxon>Eukaryota</taxon>
        <taxon>Fungi</taxon>
        <taxon>Fungi incertae sedis</taxon>
        <taxon>Mucoromycota</taxon>
        <taxon>Mucoromycotina</taxon>
        <taxon>Mucoromycetes</taxon>
        <taxon>Mucorales</taxon>
        <taxon>Mucorineae</taxon>
        <taxon>Mucoraceae</taxon>
        <taxon>Mucor</taxon>
    </lineage>
</organism>
<feature type="compositionally biased region" description="Low complexity" evidence="1">
    <location>
        <begin position="3147"/>
        <end position="3163"/>
    </location>
</feature>
<dbReference type="GO" id="GO:0006357">
    <property type="term" value="P:regulation of transcription by RNA polymerase II"/>
    <property type="evidence" value="ECO:0007669"/>
    <property type="project" value="TreeGrafter"/>
</dbReference>
<feature type="domain" description="Ricin B lectin" evidence="2">
    <location>
        <begin position="7"/>
        <end position="143"/>
    </location>
</feature>
<feature type="region of interest" description="Disordered" evidence="1">
    <location>
        <begin position="171"/>
        <end position="190"/>
    </location>
</feature>
<dbReference type="EMBL" id="JAEPRC010000005">
    <property type="protein sequence ID" value="KAG2215640.1"/>
    <property type="molecule type" value="Genomic_DNA"/>
</dbReference>
<protein>
    <recommendedName>
        <fullName evidence="2">Ricin B lectin domain-containing protein</fullName>
    </recommendedName>
</protein>
<dbReference type="Gene3D" id="1.10.150.240">
    <property type="entry name" value="Putative phosphatase, domain 2"/>
    <property type="match status" value="1"/>
</dbReference>
<feature type="compositionally biased region" description="Basic and acidic residues" evidence="1">
    <location>
        <begin position="2070"/>
        <end position="2082"/>
    </location>
</feature>
<dbReference type="InterPro" id="IPR036412">
    <property type="entry name" value="HAD-like_sf"/>
</dbReference>
<dbReference type="Pfam" id="PF00652">
    <property type="entry name" value="Ricin_B_lectin"/>
    <property type="match status" value="1"/>
</dbReference>
<feature type="compositionally biased region" description="Low complexity" evidence="1">
    <location>
        <begin position="4102"/>
        <end position="4112"/>
    </location>
</feature>
<feature type="domain" description="Ricin B lectin" evidence="2">
    <location>
        <begin position="707"/>
        <end position="839"/>
    </location>
</feature>
<accession>A0A8H7RS24</accession>
<feature type="region of interest" description="Disordered" evidence="1">
    <location>
        <begin position="4204"/>
        <end position="4227"/>
    </location>
</feature>
<feature type="domain" description="Ricin B lectin" evidence="2">
    <location>
        <begin position="1422"/>
        <end position="1570"/>
    </location>
</feature>
<dbReference type="GO" id="GO:0035098">
    <property type="term" value="C:ESC/E(Z) complex"/>
    <property type="evidence" value="ECO:0007669"/>
    <property type="project" value="TreeGrafter"/>
</dbReference>
<dbReference type="PANTHER" id="PTHR46541">
    <property type="entry name" value="ZINC FINGER PROTEIN AEBP2"/>
    <property type="match status" value="1"/>
</dbReference>
<dbReference type="InterPro" id="IPR000772">
    <property type="entry name" value="Ricin_B_lectin"/>
</dbReference>
<evidence type="ECO:0000256" key="1">
    <source>
        <dbReference type="SAM" id="MobiDB-lite"/>
    </source>
</evidence>
<feature type="region of interest" description="Disordered" evidence="1">
    <location>
        <begin position="4069"/>
        <end position="4181"/>
    </location>
</feature>
<feature type="compositionally biased region" description="Polar residues" evidence="1">
    <location>
        <begin position="2087"/>
        <end position="2109"/>
    </location>
</feature>
<feature type="compositionally biased region" description="Low complexity" evidence="1">
    <location>
        <begin position="1260"/>
        <end position="1277"/>
    </location>
</feature>
<dbReference type="Proteomes" id="UP000650833">
    <property type="component" value="Unassembled WGS sequence"/>
</dbReference>
<dbReference type="CDD" id="cd23454">
    <property type="entry name" value="beta-trefoil_Ricin_GllA-1"/>
    <property type="match status" value="3"/>
</dbReference>
<keyword evidence="4" id="KW-1185">Reference proteome</keyword>
<gene>
    <name evidence="3" type="ORF">INT46_006244</name>
</gene>
<feature type="compositionally biased region" description="Acidic residues" evidence="1">
    <location>
        <begin position="1297"/>
        <end position="1317"/>
    </location>
</feature>
<dbReference type="Gene3D" id="2.80.10.50">
    <property type="match status" value="6"/>
</dbReference>
<evidence type="ECO:0000313" key="3">
    <source>
        <dbReference type="EMBL" id="KAG2215640.1"/>
    </source>
</evidence>
<dbReference type="InterPro" id="IPR023198">
    <property type="entry name" value="PGP-like_dom2"/>
</dbReference>
<reference evidence="3" key="1">
    <citation type="submission" date="2020-12" db="EMBL/GenBank/DDBJ databases">
        <title>Metabolic potential, ecology and presence of endohyphal bacteria is reflected in genomic diversity of Mucoromycotina.</title>
        <authorList>
            <person name="Muszewska A."/>
            <person name="Okrasinska A."/>
            <person name="Steczkiewicz K."/>
            <person name="Drgas O."/>
            <person name="Orlowska M."/>
            <person name="Perlinska-Lenart U."/>
            <person name="Aleksandrzak-Piekarczyk T."/>
            <person name="Szatraj K."/>
            <person name="Zielenkiewicz U."/>
            <person name="Pilsyk S."/>
            <person name="Malc E."/>
            <person name="Mieczkowski P."/>
            <person name="Kruszewska J.S."/>
            <person name="Biernat P."/>
            <person name="Pawlowska J."/>
        </authorList>
    </citation>
    <scope>NUCLEOTIDE SEQUENCE</scope>
    <source>
        <strain evidence="3">CBS 226.32</strain>
    </source>
</reference>
<feature type="domain" description="Ricin B lectin" evidence="2">
    <location>
        <begin position="365"/>
        <end position="498"/>
    </location>
</feature>
<dbReference type="InterPro" id="IPR052130">
    <property type="entry name" value="AEBP2/jing_C2H2-ZnF"/>
</dbReference>
<dbReference type="SUPFAM" id="SSF56784">
    <property type="entry name" value="HAD-like"/>
    <property type="match status" value="1"/>
</dbReference>
<feature type="region of interest" description="Disordered" evidence="1">
    <location>
        <begin position="2070"/>
        <end position="2109"/>
    </location>
</feature>
<evidence type="ECO:0000313" key="4">
    <source>
        <dbReference type="Proteomes" id="UP000650833"/>
    </source>
</evidence>
<sequence>MTSFPKGWFFIKNLNNGYVLSTEKFTAGEPVVIASLKSKDFDTQLWQYGEDGRLHNKKTGFVLDISKGLVKVGSEIVQQNDSDSSEGQTFGISSDGHIYVKKDQTLVLGIKESFFTRREGQHVHLQTIDKNIKESKEQRWDFILPSQKRSSVINSSMDSLKRTISGASLGSFSSSSTNTQDDDGCLDESHHNQLSNFPDTEFFIKSDATGYFIGVDASAINSPGARLSLEPLRKNSYESQLWHYDVITGRLINKNSGFTLSAEGLSDEALICQSSSITEKDLAYQSWSLASSGEIKLKHDQDSFVLGYKKDNWFGLNREGAPIMLQKQTDGKTHSHQRFVVVLPVFKKKTTEIATVTEQQGVFPEGYFFIKNQKHGLVITVLETDKLAAQVITSHLDTQNFNRQLWKFSNGFLFNKASNLVLDVRGGCIVSGSEICQYKQKKEGFENQQWGLSVEGYIHAKTHKDVVLAISSKKNADSNVYLANKKTPDHEEQRWNFVLPVFKQKSTTVSETTVQKSVCYHHYAQYPSGWFFIRSFVGGSSTDSPLVLTAENNSSHIILSKISKQDWQYQLWMYWNGVLINFATQLAIDVLNDNINVGSVISQEVRKAGDVGQRWNLTIDGYLVHGSNPSLTLVPQIIEEGKYKLSLADHISSTHQNNRWGLLSPEIKVENSTQILVRWSITLLTEWKKFNEQSIQKVVHRVANWPEETFFISAQDGLALAPEKSEAFSFLVVKKLEFGQSEHFKWTYRNGYVVHVATGLVLHASDDLVGGSQLQIREELLADSKTIDQRQKWVIKTDGSIVSELKTTLGFALIQQGNQYLVQLAYTSNTSDHYSWGFIRGHYESRYSEVYKKEVSVVARTERILLTVRTQQVSSNSNTKLVSHSYGVFPENWFYIRSKQDKSLVLTAPSRKEGAKLIISKIDYKNFRRQLWHTQDDGCLVNLESDLVIDVAGGAFNVGSDLIQWHEKYLRRHRKNQVWGLSVDGHLHPKARPGLVLGAKGNKVFDGAEIHLHTRGSLDLEYQLWSFATPIFGRTISGVKGVSAAGVLEHNDDSVFIESVNETSFETSTTDSYERKNKLTVIHRWGLFPEGGFFIRASYGDEHLALTVEKRPRTGENGRTEYEVTLRPINFKEYQWHFWSYQEGHLINVQTGLALDASTTKGLLVEDGLRTPLFVRDKTMSETQFWSLTAEGEIFLRSDEHLVIGASNSRRVSVSGAQVGLRELRVRKFLNDKGQQETSIKSEKWLRWIFSKPVYRKATETSSVTTTVTEESSSKTTGEIVEGFSDQELGVKQKEESADDYSIEDDDDSSDSDEDEDNSHNKKLNLIGNLGIATAGAGILAGAAGVISNVITSAPESISTAIVGKKTKQESNIKQSVTKKTSYASLKNERKDSFHFNADYVPTGFEKVVRYKTHQQPNFPAAGYFMIKSHLHGFVFDIANGEAKDGAFVVLSPIRSTNFASQLWSYKDGRVFNLKGHNLVLDASMTDTITAGERLVISVQKSSLGLSDQYWEFGTEGGLICLKSKRNLVLGVKELKRTADQNATIDVYLQEEKSHLKSNFGRTEQRWEIKIPALVPVEETANTTSESKYTIIEGGKISAISSSVSAIIAFKWLKETFHHKVTADNQWPSSQNWFFIRIGNENAFLSSGSVDSSEVKFVSLGQKEDHKQFLWVYVNGYLINYKYMLRLAYDKESKKLLLSNDTKTLDQVFSVSSQGHLSVKSQSEITFFSIISGKHSYELVTSSTEAKTSEIERSLQLHVPVFSDVEVEKESKIALSTVTSWIESSQKSSSSTTTTTATTSAKVSQYYGVFPVGTWFFIKAQSKDGDSLVLAVKESSSKSGASLVLKKLNFKDYRSQLWTFRHGLLINYGSKLVIDVNGEISESSKLIQSAEAGISSQKWSLTATGQIQLDSYAQYTFGYIQSEKISEDIEVVLVAAKSYEESSKTQAISWRFSVPVFGKATSTSSSTTTTTTTTVTTTTTSSIERLTACIEQGALIESVEEADIKVEDISVKKTNAVNNVASSTTTAVAKEKHHGFQDALTGVGIAVTAGIVAVGAIQGASKVAEKVSEYKEEKKDEQKKVESSSSATVIKQDQKQENSTSTSSAVTDSNKATETIVVRRSQHTSVQIIEDSRVIIRAWKIVFSQRVYHCKTKAELIQTIEESREDLFRRLDEHLRVHASVDHLISGSVPEWHVSIQQVKELYRARVFEKLLDRLNHEEVTDINSLDFESTLSSATQEVENHYNLVIENQTKILLESSSNSTVQKSHHCEDVSIQEDILVTIDTIKVTVRYWFIGLYETISIARNKGSSEEEIKVIIENSRKELTDELTEIKTSAANHIKKSSSTLLASKQTSISSTIETAISQAETIVNTQIGTVCSEKKYLHTEEHWLDVTRVTEETLAGQLKVYQTAITQEISEVQKTEIDKSDQAEISVVLDEKMVAVAQQTVANKLVETQIKLSSWYTEVIQQISWILEESKTSTSSEQAIKQDTFAIVDAAQVEINTRIEETKLVVRAYYAHLTYLSWAERRRIEYSLDGIKASLTASISQFKKSIEKNEITKEQIVRYSSYSFGATASRIVLTDLQSIVVKITNIEETTTVVNKSEEIQAEKTKIVLTGSSTSTKDKITKVTNTTVENAEVTKSNKDELAKKTESSKVDQVKKTEKVNVDHQIKIVDKVESEVEQTKVSKIDNKQSASSAAIVGNHQTSSSGHVTTAVTTAVIGAAAAAMAGAAIAHHHEGKAESKQEQSKTEVAVQVPTAVIETPSKTSVVVGDKSEFIHVDKQSTTSSTATSTVSKQEKSETLVVVYVQVQVIVQEWITTLNKRVYECAQKKSSTTQQEIDTIVYEFQQQLIAEIEKAKRNTTAIIGTSQTSFHDTLYWIRSTVWKQAIEAKHIGYEIASSSETNTTHFKEKFETLKKTTLEKVGIEIEKSKKSASVIHVVGHEHAAVIAAGKKFEGVDYSKTSQGESIEKTKITVGILIEDTRLTVQKLIRSLTFSITERRKQGGENVQADIDVIVKDHCEQINSYILKSKTEFEQRITSVHQSSASATTNTSEVSSVDVELTNETIKKVYSTLEQIQESVLVQVTRVEEVTKSATITSEVEYDEKLTAITHETCQKLDATLAVSETIIGHHIEVIAESSAIKHQQSSNTTTKTEESSTSSSTNVSLGVEYGLLIVSETTKNVSSQISALIEQVHHRITLGSESLETDVHGYVTTSDKELDLIFEQAKNKISYELSMVASHEKIEEEHFIESLEAIRNSAKTRITQIQTVATVHKEDSKGVSEKLLQIAEESRHEVTSHYESIKQTVTKKTEKASQIAHESIGYKNSASTQVIVSHTEEQKKQQEQKKQEDHKSSIDLAKKVLIGSATVAAGTAIAVEVAKKLNEHKKKTEKIEHTEKETAAVVENVKVQFDKWISTLTETVVTQSKQSTVSTEEISITIEKHKAEFLEVIKKAKSSEAITENHQHQILTWIEETAVAQASRIQEIAVHSSTSVAVDIESKLEVIKISTSQEVDAALEKCKHTKISTSEYVGITLEQLKQKEAALLDIRSELNIVVQDVRSSLVTFFERFTKSVVNRLEQGGENVEKDIAILIANTRKEVSVYVESIKGSATKRLSALETKSSTVVISTAALSGIATAEIIAVLKSSENLIEQKINRVHSSVWYMEKNQDITKIVETITSIQTETTIEITEKIESSHYGFVTAINDHHKSGHVSTDVTKDTQILEHHEAILEASLSVQEVKITIREWLRTLAEKVSICSQKGGSSEEIDIIIKKENDVIFQYIDQSVTKISQSVKSEESIEYLHSTVQEVKTTITKTSSEIKVIGIEASTSTSHSYGGFDKMTSVITQHEHQISEALVLYETKISKKVLEETKQQSGSNKTTTTVSKKDTYSVVAVEYILSTVYTWLEDLMVEVSGCAKVEHNVQIATKMITTIVSEYKEYINIEFESISTKIHNSKSDTVAKQELINILEWTRGVILQSSTQIQAIGINCSSAFSATGGIEQMRPLVNASVDQIKLSVGRCNKKIKIDVERSSAHYEKKKAKSDCNKQEIKKKAECIAVEKKKKEDVCAKKNKKAKQSQYSSDSENDSNSDTDTEEDSDSGSDSGSGSCSDSNKKKKSKIQKDCAKKTKKTESKTDCDSKAKKSTKSTNVKKSQKSPDSDSNDDSASDSDGYDKKKKKKSSIDKKKIASGIIAGGIVGKIIKSKRNSSSSESESDSESDSDHKKTTTVIDKKKLTTGKSTLDVTIIIREWYEKLIVDVSTCSKKSGSNASADIEAIVQKAIRTITETLQIISANAYKSVSNKTTVTQYQASIEWAKNLVIQSSHTIKAIGINTAASSSSKTGGIEQMRPIAVAIQEQVNVEIRRYKLVVDKTEKVEKKNETIVSVIEHKQNNDKICTGRKSAISRKDYCGKLEKHVSEVVTESKLIIVSWFAQLIRDISIRIHQGGSNIDQDITLLIEKSKHELVSTINRTQTKFSSSIEVYENDKTFALVEYYIQESLNAAQTIVDSKIVEVQEIVSRHHSESEVTEKLSVVLESSKVNITNIFEATYTQSTNVIKQETTQTESTVKIIDTVDTVKTTVTHWHTKLTEEIHAISIDTTITNKEQRISTLIEEATTDIQRVTVEAKSKVAQECSSVKKISKSKEQELLTTIDYVRDTFSTDLKNIQQVSVEAVKKSDTNIKDTISSVIRTSHEKIDTALTSTTATLIGVATAAIAVHAINKQEKQEEKKSEKKTSHGELSVDVEENITVISEWFELFTKRISASVQKSEGDIVQNVTSVTEHAEQEITEIISTARNDFVKRLSLQNLDQESYNYACKHYEESLEYVRISIVTEIVEVKKVAIHAHTTGNVQELETKLTKLTETSNERIKVAMGSSVVISHKAQPSTSSSGEKTEAVVQIEVKENDDIVIGEQDIDFNRKESTVSIHDKIKKSEKAEEKKKDSNFEKIVAGTLAIGAAAAGAAVLIHKKNEKEEAAEKLKKQQEIQAIQNLKYDSGVATIESVKISISRWFTSLIQKVSVASKSGASSKKITLIVEESRAELTQIIEHAKVTGSKYCASASDEQQFISKIEWVSSVAHNQAIQIQQIGINTSAGKTDLTSQMEALTTASYHQIEVTLEQLKTTITFHQKVNKISSIKTETDISNIEKTSVVEKPVCGKMETSVDKTKIAYSVIQETRVTTIALFVSLSERIVTRIRQGGSNVQEDVNEMIQSSEKEITMIFNEAKSTSSKVDKKTRIEIEKALSSVHKTVQEQITEVKIVTTEVVSTESTDTKIAVDKVLEVSKNSKSKIETTFISVSETISASLIIASQTAQQATETVQFWFSDLRSKIDKLLEASDCSEEETQQKINVVVAEAEVEMKTKIEKLQQTSTTKTATATKKTSSTTQVTTDHHLDIFFGNVKSSVQNQLDVIKTAVQDTSKTDKAKIMSALKTSETKLKQEVNTHYEAVEKVTTLEHINGSKQEVSVEIEKDRHDSYKDTIVKTAVGSAAVAAAAAIAIDYHKKNQQCETTAVQIVKESSIQDIQVKIDTWFTQLSEKITTCTKKGGSNVSIEVSKIVKDAQSELEITINEAKCQHTTETYTSESSRTFSSTLEWIKTTAYSQSTQITKIISQGSSSSIDLTTQIENHVSATKQQVDSALEVHYKKDTSTVVTVDQSKKTQVVGTQKQEAIIENVVEVVKESRQQTQKRFNLETTVIVQESKTHITNWLVLLLETVTSIIHGNSETIRKDIFAKLDFAEKEVDAFIKEIKEKFLVTSKTSATSHVETETQTLIVNSVKQTLDCIDSIKSTLILQISVLREVIKRIEVEDIDIITKRLEAIITRTQTRIYHTLEIGIELAISSAFEGKVVTWSEISHIPTSFKNVRVIAFDVLGTVANYHKTLYQAWKQIVTPKNDVILSGLEFNVFVQDWYGAYTEIKRENFAKKRPVSDDISLHESLVHILKRYYVKESLTEEEIEQLCEAWRNVGVYDDASIGIRRLKNQATAKYATIAISDTFSTRSMIELAQNNCLCWHGQFTAEMFASQNTSSTVTASESVIKGTIKLLGLERANQLAVVSSSAELVAVAKKEGCHTVLIDREEFSGHVEHQQTTTTTFTECDIKVDGLDIFGESVQSFLEHESMVQVWNKKSAPAAPRVLVQQLKEFSG</sequence>
<feature type="compositionally biased region" description="Basic and acidic residues" evidence="1">
    <location>
        <begin position="4121"/>
        <end position="4142"/>
    </location>
</feature>
<dbReference type="GO" id="GO:0008270">
    <property type="term" value="F:zinc ion binding"/>
    <property type="evidence" value="ECO:0007669"/>
    <property type="project" value="UniProtKB-KW"/>
</dbReference>
<dbReference type="SMART" id="SM00458">
    <property type="entry name" value="RICIN"/>
    <property type="match status" value="6"/>
</dbReference>
<dbReference type="InterPro" id="IPR035992">
    <property type="entry name" value="Ricin_B-like_lectins"/>
</dbReference>
<name>A0A8H7RS24_9FUNG</name>
<comment type="caution">
    <text evidence="3">The sequence shown here is derived from an EMBL/GenBank/DDBJ whole genome shotgun (WGS) entry which is preliminary data.</text>
</comment>
<feature type="compositionally biased region" description="Acidic residues" evidence="1">
    <location>
        <begin position="4085"/>
        <end position="4101"/>
    </location>
</feature>